<protein>
    <recommendedName>
        <fullName evidence="4">Lipoprotein</fullName>
    </recommendedName>
</protein>
<dbReference type="RefSeq" id="WP_209144700.1">
    <property type="nucleotide sequence ID" value="NZ_JAGHKP010000001.1"/>
</dbReference>
<sequence>MRTTVLAIITCAAVVSACNSSGSKQPGDSVSTAEAVKAGEAGAACYQKVVGKDTFHLQLIVNEDKANGVLDYNFFEKDKNSGVIDGTLSDNILRATYHFQSEGQTSDRPVVFKVMGQQVYEALADNFDANGVPVFNADNSQLKFEPQPYNKVDCK</sequence>
<comment type="caution">
    <text evidence="2">The sequence shown here is derived from an EMBL/GenBank/DDBJ whole genome shotgun (WGS) entry which is preliminary data.</text>
</comment>
<evidence type="ECO:0008006" key="4">
    <source>
        <dbReference type="Google" id="ProtNLM"/>
    </source>
</evidence>
<dbReference type="PROSITE" id="PS51257">
    <property type="entry name" value="PROKAR_LIPOPROTEIN"/>
    <property type="match status" value="1"/>
</dbReference>
<name>A0ABS3YBC6_9BACT</name>
<proteinExistence type="predicted"/>
<evidence type="ECO:0000256" key="1">
    <source>
        <dbReference type="SAM" id="SignalP"/>
    </source>
</evidence>
<keyword evidence="1" id="KW-0732">Signal</keyword>
<dbReference type="Proteomes" id="UP000679126">
    <property type="component" value="Unassembled WGS sequence"/>
</dbReference>
<dbReference type="EMBL" id="JAGHKP010000001">
    <property type="protein sequence ID" value="MBO9151985.1"/>
    <property type="molecule type" value="Genomic_DNA"/>
</dbReference>
<gene>
    <name evidence="2" type="ORF">J7I43_07180</name>
</gene>
<accession>A0ABS3YBC6</accession>
<feature type="chain" id="PRO_5046228398" description="Lipoprotein" evidence="1">
    <location>
        <begin position="18"/>
        <end position="155"/>
    </location>
</feature>
<reference evidence="3" key="1">
    <citation type="submission" date="2021-03" db="EMBL/GenBank/DDBJ databases">
        <title>Assistant Professor.</title>
        <authorList>
            <person name="Huq M.A."/>
        </authorList>
    </citation>
    <scope>NUCLEOTIDE SEQUENCE [LARGE SCALE GENOMIC DNA]</scope>
    <source>
        <strain evidence="3">MAH-28</strain>
    </source>
</reference>
<feature type="signal peptide" evidence="1">
    <location>
        <begin position="1"/>
        <end position="17"/>
    </location>
</feature>
<evidence type="ECO:0000313" key="2">
    <source>
        <dbReference type="EMBL" id="MBO9151985.1"/>
    </source>
</evidence>
<keyword evidence="3" id="KW-1185">Reference proteome</keyword>
<evidence type="ECO:0000313" key="3">
    <source>
        <dbReference type="Proteomes" id="UP000679126"/>
    </source>
</evidence>
<organism evidence="2 3">
    <name type="scientific">Chitinophaga chungangae</name>
    <dbReference type="NCBI Taxonomy" id="2821488"/>
    <lineage>
        <taxon>Bacteria</taxon>
        <taxon>Pseudomonadati</taxon>
        <taxon>Bacteroidota</taxon>
        <taxon>Chitinophagia</taxon>
        <taxon>Chitinophagales</taxon>
        <taxon>Chitinophagaceae</taxon>
        <taxon>Chitinophaga</taxon>
    </lineage>
</organism>